<dbReference type="InterPro" id="IPR048006">
    <property type="entry name" value="CapSnatch_bunyavir"/>
</dbReference>
<evidence type="ECO:0000313" key="24">
    <source>
        <dbReference type="EMBL" id="AFP21517.1"/>
    </source>
</evidence>
<accession>C5ILC4</accession>
<keyword evidence="12" id="KW-0378">Hydrolase</keyword>
<feature type="region of interest" description="Disordered" evidence="21">
    <location>
        <begin position="892"/>
        <end position="925"/>
    </location>
</feature>
<keyword evidence="7" id="KW-0808">Transferase</keyword>
<evidence type="ECO:0000313" key="26">
    <source>
        <dbReference type="Proteomes" id="UP000201247"/>
    </source>
</evidence>
<dbReference type="SMR" id="C5ILC4"/>
<keyword evidence="10" id="KW-0479">Metal-binding</keyword>
<evidence type="ECO:0000256" key="21">
    <source>
        <dbReference type="SAM" id="MobiDB-lite"/>
    </source>
</evidence>
<keyword evidence="8" id="KW-0548">Nucleotidyltransferase</keyword>
<keyword evidence="6 23" id="KW-0696">RNA-directed RNA polymerase</keyword>
<dbReference type="InterPro" id="IPR010453">
    <property type="entry name" value="RNA_pol_arenavir"/>
</dbReference>
<evidence type="ECO:0000256" key="17">
    <source>
        <dbReference type="ARBA" id="ARBA00030285"/>
    </source>
</evidence>
<name>C5ILC4_9VIRU</name>
<dbReference type="InterPro" id="IPR007099">
    <property type="entry name" value="RNA-dir_pol_NSvirus"/>
</dbReference>
<evidence type="ECO:0000259" key="22">
    <source>
        <dbReference type="PROSITE" id="PS50525"/>
    </source>
</evidence>
<keyword evidence="14" id="KW-0946">Virion</keyword>
<sequence>MDSLKNELLQLISRNFPNDERLAPQKLKVLCQTEPKFIMIEGLKLLSTCIEIDICDENGCIHNTEEKSVELILRENGFVVPSLPCVTPDGFKVSGNMLILLECFVRLNPLEYEQKYNNDMKKLSSLRGDLEHSGITLVPLVVGRSGYENNSIPDWVVFKFKNLIFRLLEYVQENEAMLEESEYIRLSESLKGNGSKLFDLDAFNLLKNNSGEHFENIMRLCVEGVRPDIPLSEVNSKIVENFLEFKAKLKKGVIPPLFMMTDKERLLKEFCDLYLDQGVSSAPESKWELLRDFKEATSFTNFIYFDSKNDEGHPEQDKAEKVGNDRHYHRKSCGMISMLNKSKSIKLMNTRRKLLLGLDVVRLSHLISLKNEFPRGDDDESVWCGQSFTTVSDRLVSVMSTQRDLKKHLFRLSRMPKNKSKGKTKALNEIFLDYRRLILNKVFNSLNAHGLTAHSYGLEASDFENWPSLEDFMSFKKSGSIPVMNYERDNFRPQMHLDETSFSEDITDLRMISSLSLSLVNSMKTSSVSKIRQNASGKNRYGRVSCEECFFQEIKSPKGTFTLIYQKTGESSKCYSINRDGEHICSFYADPKRYFLPIMSSEVIKGVIDTMVQWLSDVKELEGCIDEIKILLKIIFMSVLLNPSKRSQKFLQNLRYFIMAFFGLAHHVDLMEKVKEDLITKSEYLIYRCVRKVMILVLGDSVETMLTSRFKFLLNLSYICHFITKETPDRVTDQIKCFEKFLEPKLKFKSVFVNPKNDVTKEESSLLLESGSRFLNKDEFDVKAPGVSKQMLSLMLSFVNSTSGFTPDELAKIKTNPLKDARCSTALDLSSNKSVVIPKTDDKGNSVDYDYDKLVGVSLCDIVEKFHNKTKFCLSPEQLEYKILKSISHTMAEENRKEKKKKTTTRDSQTSVSESIDLEESEDSVPLEELLPSESLSKIRCSIDKIFSKYQHKQNPKKVQDTEGISVSEALRDLVANHRDRNLILSEVSYHLVEDFEESLFPDSFYEDFCERVGNSPKYSKLVMTETVLESCPIEMFTKNITRKFYEEGDWFKCFKTILLQLNVNHYSGRFKHNSRLRLNYKFDYKKLYEDARISERESNSEAMCKLLSFTKCITSTLKNLCFYSDESPTSYNGAGPDTGRLQFSLSYKEQVGGNRELYIGDMKTKMYTRFVEDFFESLTGQLNGSCLNDEAQFEEAISEMKQCIREGNLSYNMDHSKWGPTMCPLLFLTVLKNIKYIKDFDKPIEHISTLLSWHVHKYVEVPFNVINAITKSFVKRQLGIQQGVINTKTEEFIFSHLDHGIVPSHISSILDMGQGILHNASDYYGLITEKFINYTLKLLFRGELKSFTSSDDQISLFDKELSATLRDDTEELLCFLNYHYYLSSQLNKFVSPKSSLCEFVAEFKSRFFVWGEEVPLLTKFVAASLHNVKCKTPHQLSETVDTIVDQCAANGVPINICNLLQKRCINLLRYCRFPINPFLLNVNTDIKDWIDGTRGYRIQRQLENLFPDSTGTVRKLVRRLYNSLKNDEVREDFLAELFSRDPFTVLKSLFKHYDLDEPQLRDCWLNLEAHHPIRMVLRQKVLFPSALQIESVNLPTVIRVLQNKLSHSFTKSTQKLLSDSVNKSAFQSSVASGFIGLAKTIGSKCVRDADRNCHYIVEILSKLESLPGLKVIMKDDILIVELESEDGSIQSDWPPECEWLRPMIRPILIDYLCIVLSNCLELGTWVLGDPEPPQRGPFLGRSSHDYVAVFPVKSAVLEDKVGYNHILQSVRRLYPSLFETHLLPFLDDNSLRKSSWAPKIRFLDLCVSLDITCEAISLISHVVKWKRSEQYTVLTLDLSNSHNRKFTTMIDSKVISTSDTCINFLKQLFFESLIRPVLLSSRTLGSFTWFPHASMMPKGEGAPSLGPFENFVLKTIHKGQERPMYRDDLSSGFSWIDLKDFKAYISSAHQRISRVSSADAGRDCFNLDERVVITITHNFIKRNRNGACDSKFSIIHRIHGSVSDASEGFLMVEVLGVECGFSGAVRDEFVRTNILAIARSLSFSKEDMTVFVQRQMIDQHEEPSNQDTIMVELIPGESFSVDDPLAYTRLGPDWVPVGLVLIDGDVKELKETVAQLKVSLDTKDVMIFLAELYPEHMALIKKGIETMLKKSQKHEVDLSRVDLIKCFKDVGLTEHDLVDCFSGVIGWVKLSSYTLAYSKHLKDLVIAHPGGGMRLGGVCCRLLREGTSTIEIE</sequence>
<evidence type="ECO:0000256" key="13">
    <source>
        <dbReference type="ARBA" id="ARBA00022842"/>
    </source>
</evidence>
<keyword evidence="13" id="KW-0460">Magnesium</keyword>
<keyword evidence="16" id="KW-1035">Host cytoplasm</keyword>
<evidence type="ECO:0000313" key="23">
    <source>
        <dbReference type="EMBL" id="ACR56362.1"/>
    </source>
</evidence>
<evidence type="ECO:0000256" key="20">
    <source>
        <dbReference type="ARBA" id="ARBA00048744"/>
    </source>
</evidence>
<dbReference type="GO" id="GO:0039694">
    <property type="term" value="P:viral RNA genome replication"/>
    <property type="evidence" value="ECO:0007669"/>
    <property type="project" value="InterPro"/>
</dbReference>
<evidence type="ECO:0000256" key="12">
    <source>
        <dbReference type="ARBA" id="ARBA00022801"/>
    </source>
</evidence>
<reference evidence="23 26" key="1">
    <citation type="journal article" date="2009" name="PLoS Pathog.">
        <title>Genetic detection and characterization of Lujo virus, a new hemorrhagic fever-associated arenavirus from southern Africa.</title>
        <authorList>
            <person name="Briese T."/>
            <person name="Paweska J.T."/>
            <person name="McMullan L.K."/>
            <person name="Hutchison S.K."/>
            <person name="Street C."/>
            <person name="Palacios G."/>
            <person name="Khristova M.L."/>
            <person name="Weyer J."/>
            <person name="Swanepoel R."/>
            <person name="Egholm M."/>
            <person name="Nichol S.T."/>
            <person name="Lipkin W.I."/>
        </authorList>
    </citation>
    <scope>NUCLEOTIDE SEQUENCE [LARGE SCALE GENOMIC DNA]</scope>
</reference>
<evidence type="ECO:0000256" key="6">
    <source>
        <dbReference type="ARBA" id="ARBA00022484"/>
    </source>
</evidence>
<dbReference type="GO" id="GO:0016787">
    <property type="term" value="F:hydrolase activity"/>
    <property type="evidence" value="ECO:0007669"/>
    <property type="project" value="UniProtKB-KW"/>
</dbReference>
<dbReference type="InterPro" id="IPR026382">
    <property type="entry name" value="CapSnatch_arenavir"/>
</dbReference>
<evidence type="ECO:0000256" key="15">
    <source>
        <dbReference type="ARBA" id="ARBA00022953"/>
    </source>
</evidence>
<evidence type="ECO:0000256" key="4">
    <source>
        <dbReference type="ARBA" id="ARBA00012494"/>
    </source>
</evidence>
<comment type="catalytic activity">
    <reaction evidence="20">
        <text>RNA(n) + a ribonucleoside 5'-triphosphate = RNA(n+1) + diphosphate</text>
        <dbReference type="Rhea" id="RHEA:21248"/>
        <dbReference type="Rhea" id="RHEA-COMP:14527"/>
        <dbReference type="Rhea" id="RHEA-COMP:17342"/>
        <dbReference type="ChEBI" id="CHEBI:33019"/>
        <dbReference type="ChEBI" id="CHEBI:61557"/>
        <dbReference type="ChEBI" id="CHEBI:140395"/>
        <dbReference type="EC" id="2.7.7.48"/>
    </reaction>
</comment>
<dbReference type="PROSITE" id="PS50525">
    <property type="entry name" value="RDRP_SSRNA_NEG_SEG"/>
    <property type="match status" value="1"/>
</dbReference>
<dbReference type="NCBIfam" id="TIGR04202">
    <property type="entry name" value="capSnatchArena"/>
    <property type="match status" value="1"/>
</dbReference>
<evidence type="ECO:0000313" key="25">
    <source>
        <dbReference type="EMBL" id="AFP21519.1"/>
    </source>
</evidence>
<evidence type="ECO:0000256" key="16">
    <source>
        <dbReference type="ARBA" id="ARBA00023200"/>
    </source>
</evidence>
<evidence type="ECO:0000256" key="14">
    <source>
        <dbReference type="ARBA" id="ARBA00022844"/>
    </source>
</evidence>
<evidence type="ECO:0000256" key="8">
    <source>
        <dbReference type="ARBA" id="ARBA00022695"/>
    </source>
</evidence>
<evidence type="ECO:0000256" key="5">
    <source>
        <dbReference type="ARBA" id="ARBA00018602"/>
    </source>
</evidence>
<dbReference type="GO" id="GO:0043657">
    <property type="term" value="C:host cell"/>
    <property type="evidence" value="ECO:0007669"/>
    <property type="project" value="UniProtKB-SubCell"/>
</dbReference>
<dbReference type="GO" id="GO:0046872">
    <property type="term" value="F:metal ion binding"/>
    <property type="evidence" value="ECO:0007669"/>
    <property type="project" value="UniProtKB-KW"/>
</dbReference>
<dbReference type="EMBL" id="JX017362">
    <property type="protein sequence ID" value="AFP21519.1"/>
    <property type="molecule type" value="Genomic_RNA"/>
</dbReference>
<keyword evidence="9" id="KW-1157">Cap snatching</keyword>
<dbReference type="KEGG" id="vg:7956401"/>
<comment type="subcellular location">
    <subcellularLocation>
        <location evidence="3">Host cell</location>
    </subcellularLocation>
</comment>
<evidence type="ECO:0000256" key="11">
    <source>
        <dbReference type="ARBA" id="ARBA00022741"/>
    </source>
</evidence>
<evidence type="ECO:0000256" key="9">
    <source>
        <dbReference type="ARBA" id="ARBA00022715"/>
    </source>
</evidence>
<keyword evidence="15" id="KW-0693">Viral RNA replication</keyword>
<evidence type="ECO:0000256" key="19">
    <source>
        <dbReference type="ARBA" id="ARBA00031012"/>
    </source>
</evidence>
<gene>
    <name evidence="24" type="primary">L</name>
</gene>
<dbReference type="GO" id="GO:0044423">
    <property type="term" value="C:virion component"/>
    <property type="evidence" value="ECO:0007669"/>
    <property type="project" value="UniProtKB-KW"/>
</dbReference>
<evidence type="ECO:0000256" key="1">
    <source>
        <dbReference type="ARBA" id="ARBA00001936"/>
    </source>
</evidence>
<dbReference type="EC" id="2.7.7.48" evidence="4"/>
<comment type="cofactor">
    <cofactor evidence="1">
        <name>Mn(2+)</name>
        <dbReference type="ChEBI" id="CHEBI:29035"/>
    </cofactor>
</comment>
<dbReference type="Pfam" id="PF06317">
    <property type="entry name" value="Arena_RNA_pol"/>
    <property type="match status" value="1"/>
</dbReference>
<reference evidence="24" key="2">
    <citation type="journal article" date="2012" name="J. Virol.">
        <title>Reverse genetics recovery of lujo virus and role of virus RNA secondary structures in efficient virus growth.</title>
        <authorList>
            <person name="Bergeron E."/>
            <person name="Chakrabarti A.K."/>
            <person name="Bird B.H."/>
            <person name="Dodd K.A."/>
            <person name="McMullan L.K."/>
            <person name="Spiropoulou C.F."/>
            <person name="Nichol S.T."/>
            <person name="Albarino C.G."/>
        </authorList>
    </citation>
    <scope>NUCLEOTIDE SEQUENCE</scope>
    <source>
        <strain evidence="24">IGR104</strain>
        <strain evidence="25">IGR140</strain>
    </source>
</reference>
<evidence type="ECO:0000256" key="18">
    <source>
        <dbReference type="ARBA" id="ARBA00030436"/>
    </source>
</evidence>
<proteinExistence type="predicted"/>
<evidence type="ECO:0000256" key="2">
    <source>
        <dbReference type="ARBA" id="ARBA00001946"/>
    </source>
</evidence>
<comment type="cofactor">
    <cofactor evidence="2">
        <name>Mg(2+)</name>
        <dbReference type="ChEBI" id="CHEBI:18420"/>
    </cofactor>
</comment>
<evidence type="ECO:0000256" key="3">
    <source>
        <dbReference type="ARBA" id="ARBA00004340"/>
    </source>
</evidence>
<dbReference type="Pfam" id="PF17296">
    <property type="entry name" value="ArenaCapSnatch"/>
    <property type="match status" value="1"/>
</dbReference>
<dbReference type="GO" id="GO:0003968">
    <property type="term" value="F:RNA-directed RNA polymerase activity"/>
    <property type="evidence" value="ECO:0007669"/>
    <property type="project" value="UniProtKB-KW"/>
</dbReference>
<keyword evidence="26" id="KW-1185">Reference proteome</keyword>
<dbReference type="RefSeq" id="YP_002929493.1">
    <property type="nucleotide sequence ID" value="NC_012777.1"/>
</dbReference>
<dbReference type="GO" id="GO:0075526">
    <property type="term" value="P:cap snatching"/>
    <property type="evidence" value="ECO:0007669"/>
    <property type="project" value="UniProtKB-KW"/>
</dbReference>
<keyword evidence="11" id="KW-0547">Nucleotide-binding</keyword>
<organism evidence="23 26">
    <name type="scientific">Mammarenavirus lujoense</name>
    <dbReference type="NCBI Taxonomy" id="3052314"/>
    <lineage>
        <taxon>Viruses</taxon>
        <taxon>Riboviria</taxon>
        <taxon>Orthornavirae</taxon>
        <taxon>Negarnaviricota</taxon>
        <taxon>Polyploviricotina</taxon>
        <taxon>Bunyaviricetes</taxon>
        <taxon>Hareavirales</taxon>
        <taxon>Arenaviridae</taxon>
        <taxon>Mammarenavirus</taxon>
    </lineage>
</organism>
<dbReference type="EMBL" id="FJ952385">
    <property type="protein sequence ID" value="ACR56362.1"/>
    <property type="molecule type" value="Genomic_RNA"/>
</dbReference>
<feature type="domain" description="RdRp catalytic" evidence="22">
    <location>
        <begin position="1200"/>
        <end position="1391"/>
    </location>
</feature>
<dbReference type="EMBL" id="JX017361">
    <property type="protein sequence ID" value="AFP21517.1"/>
    <property type="molecule type" value="Genomic_RNA"/>
</dbReference>
<feature type="compositionally biased region" description="Acidic residues" evidence="21">
    <location>
        <begin position="916"/>
        <end position="925"/>
    </location>
</feature>
<dbReference type="Proteomes" id="UP000201247">
    <property type="component" value="Genome"/>
</dbReference>
<evidence type="ECO:0000256" key="7">
    <source>
        <dbReference type="ARBA" id="ARBA00022679"/>
    </source>
</evidence>
<dbReference type="GO" id="GO:0000166">
    <property type="term" value="F:nucleotide binding"/>
    <property type="evidence" value="ECO:0007669"/>
    <property type="project" value="UniProtKB-KW"/>
</dbReference>
<dbReference type="Gene3D" id="3.30.70.2640">
    <property type="entry name" value="Arenavirus RNA polymerase"/>
    <property type="match status" value="1"/>
</dbReference>
<protein>
    <recommendedName>
        <fullName evidence="5">RNA-directed RNA polymerase L</fullName>
        <ecNumber evidence="4">2.7.7.48</ecNumber>
    </recommendedName>
    <alternativeName>
        <fullName evidence="17">Large structural protein</fullName>
    </alternativeName>
    <alternativeName>
        <fullName evidence="19">Replicase</fullName>
    </alternativeName>
    <alternativeName>
        <fullName evidence="18">Transcriptase</fullName>
    </alternativeName>
</protein>
<evidence type="ECO:0000256" key="10">
    <source>
        <dbReference type="ARBA" id="ARBA00022723"/>
    </source>
</evidence>
<dbReference type="Gene3D" id="1.20.1440.300">
    <property type="entry name" value="RNA-directed RNA polymerase L, helical domain"/>
    <property type="match status" value="1"/>
</dbReference>